<organism evidence="3 4">
    <name type="scientific">Frigoriglobus tundricola</name>
    <dbReference type="NCBI Taxonomy" id="2774151"/>
    <lineage>
        <taxon>Bacteria</taxon>
        <taxon>Pseudomonadati</taxon>
        <taxon>Planctomycetota</taxon>
        <taxon>Planctomycetia</taxon>
        <taxon>Gemmatales</taxon>
        <taxon>Gemmataceae</taxon>
        <taxon>Frigoriglobus</taxon>
    </lineage>
</organism>
<dbReference type="AlphaFoldDB" id="A0A6M5YKY5"/>
<protein>
    <recommendedName>
        <fullName evidence="2">General stress protein 17M-like domain-containing protein</fullName>
    </recommendedName>
</protein>
<dbReference type="InterPro" id="IPR025889">
    <property type="entry name" value="GSP17M-like_dom"/>
</dbReference>
<name>A0A6M5YKY5_9BACT</name>
<dbReference type="PANTHER" id="PTHR36109:SF2">
    <property type="entry name" value="MEMBRANE PROTEIN"/>
    <property type="match status" value="1"/>
</dbReference>
<gene>
    <name evidence="3" type="ORF">FTUN_2160</name>
</gene>
<proteinExistence type="predicted"/>
<accession>A0A6M5YKY5</accession>
<keyword evidence="4" id="KW-1185">Reference proteome</keyword>
<feature type="transmembrane region" description="Helical" evidence="1">
    <location>
        <begin position="94"/>
        <end position="118"/>
    </location>
</feature>
<dbReference type="RefSeq" id="WP_171470592.1">
    <property type="nucleotide sequence ID" value="NZ_CP053452.2"/>
</dbReference>
<dbReference type="Pfam" id="PF11181">
    <property type="entry name" value="YflT"/>
    <property type="match status" value="1"/>
</dbReference>
<evidence type="ECO:0000313" key="4">
    <source>
        <dbReference type="Proteomes" id="UP000503447"/>
    </source>
</evidence>
<dbReference type="PANTHER" id="PTHR36109">
    <property type="entry name" value="MEMBRANE PROTEIN-RELATED"/>
    <property type="match status" value="1"/>
</dbReference>
<evidence type="ECO:0000313" key="3">
    <source>
        <dbReference type="EMBL" id="QJW94638.1"/>
    </source>
</evidence>
<dbReference type="Proteomes" id="UP000503447">
    <property type="component" value="Chromosome"/>
</dbReference>
<keyword evidence="1" id="KW-0812">Transmembrane</keyword>
<dbReference type="EMBL" id="CP053452">
    <property type="protein sequence ID" value="QJW94638.1"/>
    <property type="molecule type" value="Genomic_DNA"/>
</dbReference>
<dbReference type="KEGG" id="ftj:FTUN_2160"/>
<reference evidence="4" key="1">
    <citation type="submission" date="2020-05" db="EMBL/GenBank/DDBJ databases">
        <title>Frigoriglobus tundricola gen. nov., sp. nov., a psychrotolerant cellulolytic planctomycete of the family Gemmataceae with two divergent copies of 16S rRNA gene.</title>
        <authorList>
            <person name="Kulichevskaya I.S."/>
            <person name="Ivanova A.A."/>
            <person name="Naumoff D.G."/>
            <person name="Beletsky A.V."/>
            <person name="Rijpstra W.I.C."/>
            <person name="Sinninghe Damste J.S."/>
            <person name="Mardanov A.V."/>
            <person name="Ravin N.V."/>
            <person name="Dedysh S.N."/>
        </authorList>
    </citation>
    <scope>NUCLEOTIDE SEQUENCE [LARGE SCALE GENOMIC DNA]</scope>
    <source>
        <strain evidence="4">PL17</strain>
    </source>
</reference>
<dbReference type="InterPro" id="IPR052948">
    <property type="entry name" value="Low_temp-induced_all0457"/>
</dbReference>
<keyword evidence="1" id="KW-1133">Transmembrane helix</keyword>
<evidence type="ECO:0000256" key="1">
    <source>
        <dbReference type="SAM" id="Phobius"/>
    </source>
</evidence>
<sequence>MKHLNSVVAVFDSHDKAEAAVRTLQQGGFDMKNLSIVGKGFHTEEHVVGYYNTGDRMLYWGKQGAFWGGFWGLLFGSAFFWVPAVGPLLVAGPLVVWIVAALEGAAVVGGLSALGGALASIGIPENSIVQYETEVKNGKLLLVAHGTADEVERARGVLERSKANATVHAEPALVSA</sequence>
<feature type="domain" description="General stress protein 17M-like" evidence="2">
    <location>
        <begin position="7"/>
        <end position="74"/>
    </location>
</feature>
<evidence type="ECO:0000259" key="2">
    <source>
        <dbReference type="Pfam" id="PF11181"/>
    </source>
</evidence>
<feature type="transmembrane region" description="Helical" evidence="1">
    <location>
        <begin position="64"/>
        <end position="82"/>
    </location>
</feature>
<keyword evidence="1" id="KW-0472">Membrane</keyword>